<dbReference type="HOGENOM" id="CLU_083895_1_0_11"/>
<dbReference type="PROSITE" id="PS51186">
    <property type="entry name" value="GNAT"/>
    <property type="match status" value="1"/>
</dbReference>
<dbReference type="AlphaFoldDB" id="Q82J15"/>
<sequence length="289" mass="30376">MFALSDHRKSPDARRPQGCGGAEVLPGEPGASPRNSEDRRARPRYSHSVIPKQLKWPLPGVTVNELVRTWVDGWVVSRGAAPPVVEPWGYTVDVGQPEHITRHVLAATNDGVERAAVRKVAGAVTGAGVWLKVFADPAVVGPWLGEGWWVDPEPAHLMSVSLKPVSLRGAEACAGAAAADRAVPEGYRLRAWSRGGVTRVIVAAPDGSWAARGQTAPTGATAVVDQIETSPAHRRRGLGTLVLRALARAAVDQGAETGVLAGTPEGRALYETLGWTVAAPLTSAKFTGA</sequence>
<accession>Q82J15</accession>
<evidence type="ECO:0000256" key="1">
    <source>
        <dbReference type="SAM" id="MobiDB-lite"/>
    </source>
</evidence>
<dbReference type="InterPro" id="IPR000182">
    <property type="entry name" value="GNAT_dom"/>
</dbReference>
<dbReference type="SUPFAM" id="SSF55729">
    <property type="entry name" value="Acyl-CoA N-acyltransferases (Nat)"/>
    <property type="match status" value="1"/>
</dbReference>
<evidence type="ECO:0000313" key="3">
    <source>
        <dbReference type="EMBL" id="BAC70678.1"/>
    </source>
</evidence>
<name>Q82J15_STRAW</name>
<dbReference type="KEGG" id="sma:SAVERM_2967"/>
<reference evidence="3 4" key="2">
    <citation type="journal article" date="2003" name="Nat. Biotechnol.">
        <title>Complete genome sequence and comparative analysis of the industrial microorganism Streptomyces avermitilis.</title>
        <authorList>
            <person name="Ikeda H."/>
            <person name="Ishikawa J."/>
            <person name="Hanamoto A."/>
            <person name="Shinose M."/>
            <person name="Kikuchi H."/>
            <person name="Shiba T."/>
            <person name="Sakaki Y."/>
            <person name="Hattori M."/>
            <person name="Omura S."/>
        </authorList>
    </citation>
    <scope>NUCLEOTIDE SEQUENCE [LARGE SCALE GENOMIC DNA]</scope>
    <source>
        <strain evidence="4">ATCC 31267 / DSM 46492 / JCM 5070 / NBRC 14893 / NCIMB 12804 / NRRL 8165 / MA-4680</strain>
    </source>
</reference>
<gene>
    <name evidence="3" type="ORF">SAVERM_2967</name>
</gene>
<feature type="domain" description="N-acetyltransferase" evidence="2">
    <location>
        <begin position="160"/>
        <end position="289"/>
    </location>
</feature>
<organism evidence="3 4">
    <name type="scientific">Streptomyces avermitilis (strain ATCC 31267 / DSM 46492 / JCM 5070 / NBRC 14893 / NCIMB 12804 / NRRL 8165 / MA-4680)</name>
    <dbReference type="NCBI Taxonomy" id="227882"/>
    <lineage>
        <taxon>Bacteria</taxon>
        <taxon>Bacillati</taxon>
        <taxon>Actinomycetota</taxon>
        <taxon>Actinomycetes</taxon>
        <taxon>Kitasatosporales</taxon>
        <taxon>Streptomycetaceae</taxon>
        <taxon>Streptomyces</taxon>
    </lineage>
</organism>
<dbReference type="Proteomes" id="UP000000428">
    <property type="component" value="Chromosome"/>
</dbReference>
<feature type="region of interest" description="Disordered" evidence="1">
    <location>
        <begin position="1"/>
        <end position="46"/>
    </location>
</feature>
<evidence type="ECO:0000259" key="2">
    <source>
        <dbReference type="PROSITE" id="PS51186"/>
    </source>
</evidence>
<proteinExistence type="predicted"/>
<reference evidence="3 4" key="3">
    <citation type="journal article" date="2014" name="J. Ind. Microbiol. Biotechnol.">
        <title>Genome mining of the Streptomyces avermitilis genome and development of genome-minimized hosts for heterologous expression of biosynthetic gene clusters.</title>
        <authorList>
            <person name="Ikeda H."/>
            <person name="Shin-ya K."/>
            <person name="Omura S."/>
        </authorList>
    </citation>
    <scope>NUCLEOTIDE SEQUENCE [LARGE SCALE GENOMIC DNA]</scope>
    <source>
        <strain evidence="4">ATCC 31267 / DSM 46492 / JCM 5070 / NBRC 14893 / NCIMB 12804 / NRRL 8165 / MA-4680</strain>
    </source>
</reference>
<reference evidence="3 4" key="1">
    <citation type="journal article" date="2001" name="Proc. Natl. Acad. Sci. U.S.A.">
        <title>Genome sequence of an industrial microorganism Streptomyces avermitilis: deducing the ability of producing secondary metabolites.</title>
        <authorList>
            <person name="Omura S."/>
            <person name="Ikeda H."/>
            <person name="Ishikawa J."/>
            <person name="Hanamoto A."/>
            <person name="Takahashi C."/>
            <person name="Shinose M."/>
            <person name="Takahashi Y."/>
            <person name="Horikawa H."/>
            <person name="Nakazawa H."/>
            <person name="Osonoe T."/>
            <person name="Kikuchi H."/>
            <person name="Shiba T."/>
            <person name="Sakaki Y."/>
            <person name="Hattori M."/>
        </authorList>
    </citation>
    <scope>NUCLEOTIDE SEQUENCE [LARGE SCALE GENOMIC DNA]</scope>
    <source>
        <strain evidence="4">ATCC 31267 / DSM 46492 / JCM 5070 / NBRC 14893 / NCIMB 12804 / NRRL 8165 / MA-4680</strain>
    </source>
</reference>
<evidence type="ECO:0000313" key="4">
    <source>
        <dbReference type="Proteomes" id="UP000000428"/>
    </source>
</evidence>
<dbReference type="Gene3D" id="3.40.630.30">
    <property type="match status" value="1"/>
</dbReference>
<dbReference type="eggNOG" id="COG0456">
    <property type="taxonomic scope" value="Bacteria"/>
</dbReference>
<feature type="compositionally biased region" description="Basic and acidic residues" evidence="1">
    <location>
        <begin position="1"/>
        <end position="15"/>
    </location>
</feature>
<dbReference type="EMBL" id="BA000030">
    <property type="protein sequence ID" value="BAC70678.1"/>
    <property type="molecule type" value="Genomic_DNA"/>
</dbReference>
<dbReference type="Pfam" id="PF00583">
    <property type="entry name" value="Acetyltransf_1"/>
    <property type="match status" value="1"/>
</dbReference>
<protein>
    <recommendedName>
        <fullName evidence="2">N-acetyltransferase domain-containing protein</fullName>
    </recommendedName>
</protein>
<keyword evidence="4" id="KW-1185">Reference proteome</keyword>
<dbReference type="GO" id="GO:0016747">
    <property type="term" value="F:acyltransferase activity, transferring groups other than amino-acyl groups"/>
    <property type="evidence" value="ECO:0007669"/>
    <property type="project" value="InterPro"/>
</dbReference>
<dbReference type="CDD" id="cd04301">
    <property type="entry name" value="NAT_SF"/>
    <property type="match status" value="1"/>
</dbReference>
<dbReference type="InterPro" id="IPR016181">
    <property type="entry name" value="Acyl_CoA_acyltransferase"/>
</dbReference>